<evidence type="ECO:0000313" key="2">
    <source>
        <dbReference type="EMBL" id="ACG39428.1"/>
    </source>
</evidence>
<proteinExistence type="evidence at transcript level"/>
<evidence type="ECO:0000256" key="1">
    <source>
        <dbReference type="SAM" id="MobiDB-lite"/>
    </source>
</evidence>
<reference evidence="2" key="1">
    <citation type="journal article" date="2009" name="Plant Mol. Biol.">
        <title>Insights into corn genes derived from large-scale cDNA sequencing.</title>
        <authorList>
            <person name="Alexandrov N.N."/>
            <person name="Brover V.V."/>
            <person name="Freidin S."/>
            <person name="Troukhan M.E."/>
            <person name="Tatarinova T.V."/>
            <person name="Zhang H."/>
            <person name="Swaller T.J."/>
            <person name="Lu Y.P."/>
            <person name="Bouck J."/>
            <person name="Flavell R.B."/>
            <person name="Feldmann K.A."/>
        </authorList>
    </citation>
    <scope>NUCLEOTIDE SEQUENCE</scope>
</reference>
<feature type="region of interest" description="Disordered" evidence="1">
    <location>
        <begin position="1"/>
        <end position="53"/>
    </location>
</feature>
<protein>
    <submittedName>
        <fullName evidence="2">Uncharacterized protein</fullName>
    </submittedName>
</protein>
<accession>B6TQP5</accession>
<feature type="compositionally biased region" description="Basic residues" evidence="1">
    <location>
        <begin position="37"/>
        <end position="53"/>
    </location>
</feature>
<dbReference type="AlphaFoldDB" id="B6TQP5"/>
<organism evidence="2">
    <name type="scientific">Zea mays</name>
    <name type="common">Maize</name>
    <dbReference type="NCBI Taxonomy" id="4577"/>
    <lineage>
        <taxon>Eukaryota</taxon>
        <taxon>Viridiplantae</taxon>
        <taxon>Streptophyta</taxon>
        <taxon>Embryophyta</taxon>
        <taxon>Tracheophyta</taxon>
        <taxon>Spermatophyta</taxon>
        <taxon>Magnoliopsida</taxon>
        <taxon>Liliopsida</taxon>
        <taxon>Poales</taxon>
        <taxon>Poaceae</taxon>
        <taxon>PACMAD clade</taxon>
        <taxon>Panicoideae</taxon>
        <taxon>Andropogonodae</taxon>
        <taxon>Andropogoneae</taxon>
        <taxon>Tripsacinae</taxon>
        <taxon>Zea</taxon>
    </lineage>
</organism>
<name>B6TQP5_MAIZE</name>
<sequence length="53" mass="5716">MRGASSASHPPTSKMQSCCPRLLGPSATMIASPPLRSRLHLLPRGRGRRSYSP</sequence>
<feature type="compositionally biased region" description="Polar residues" evidence="1">
    <location>
        <begin position="1"/>
        <end position="16"/>
    </location>
</feature>
<dbReference type="EMBL" id="EU967310">
    <property type="protein sequence ID" value="ACG39428.1"/>
    <property type="molecule type" value="mRNA"/>
</dbReference>